<dbReference type="AlphaFoldDB" id="A0AAV7MQH0"/>
<protein>
    <submittedName>
        <fullName evidence="1">Uncharacterized protein</fullName>
    </submittedName>
</protein>
<gene>
    <name evidence="1" type="ORF">NDU88_002982</name>
</gene>
<sequence length="160" mass="18205">MRCFPYLLGCSEIYFMLNEMQDAHKEYLGLKNQSPYRAHTFLLLTGLSVAADSKEVTPKQKKERLSFTMDQIKDYVTKEVSVVVQKHGQCSDLKLLEKYLYALILGNCEEIEEVKQINDISELVNISTSEKDGSGTTISETPRVIKNKHISDLIQNLGLE</sequence>
<accession>A0AAV7MQH0</accession>
<evidence type="ECO:0000313" key="2">
    <source>
        <dbReference type="Proteomes" id="UP001066276"/>
    </source>
</evidence>
<name>A0AAV7MQH0_PLEWA</name>
<comment type="caution">
    <text evidence="1">The sequence shown here is derived from an EMBL/GenBank/DDBJ whole genome shotgun (WGS) entry which is preliminary data.</text>
</comment>
<dbReference type="EMBL" id="JANPWB010000013">
    <property type="protein sequence ID" value="KAJ1105577.1"/>
    <property type="molecule type" value="Genomic_DNA"/>
</dbReference>
<dbReference type="Proteomes" id="UP001066276">
    <property type="component" value="Chromosome 9"/>
</dbReference>
<organism evidence="1 2">
    <name type="scientific">Pleurodeles waltl</name>
    <name type="common">Iberian ribbed newt</name>
    <dbReference type="NCBI Taxonomy" id="8319"/>
    <lineage>
        <taxon>Eukaryota</taxon>
        <taxon>Metazoa</taxon>
        <taxon>Chordata</taxon>
        <taxon>Craniata</taxon>
        <taxon>Vertebrata</taxon>
        <taxon>Euteleostomi</taxon>
        <taxon>Amphibia</taxon>
        <taxon>Batrachia</taxon>
        <taxon>Caudata</taxon>
        <taxon>Salamandroidea</taxon>
        <taxon>Salamandridae</taxon>
        <taxon>Pleurodelinae</taxon>
        <taxon>Pleurodeles</taxon>
    </lineage>
</organism>
<keyword evidence="2" id="KW-1185">Reference proteome</keyword>
<reference evidence="1" key="1">
    <citation type="journal article" date="2022" name="bioRxiv">
        <title>Sequencing and chromosome-scale assembly of the giantPleurodeles waltlgenome.</title>
        <authorList>
            <person name="Brown T."/>
            <person name="Elewa A."/>
            <person name="Iarovenko S."/>
            <person name="Subramanian E."/>
            <person name="Araus A.J."/>
            <person name="Petzold A."/>
            <person name="Susuki M."/>
            <person name="Suzuki K.-i.T."/>
            <person name="Hayashi T."/>
            <person name="Toyoda A."/>
            <person name="Oliveira C."/>
            <person name="Osipova E."/>
            <person name="Leigh N.D."/>
            <person name="Simon A."/>
            <person name="Yun M.H."/>
        </authorList>
    </citation>
    <scope>NUCLEOTIDE SEQUENCE</scope>
    <source>
        <strain evidence="1">20211129_DDA</strain>
        <tissue evidence="1">Liver</tissue>
    </source>
</reference>
<evidence type="ECO:0000313" key="1">
    <source>
        <dbReference type="EMBL" id="KAJ1105577.1"/>
    </source>
</evidence>
<proteinExistence type="predicted"/>